<sequence length="178" mass="20608">MDENKAFAPFDLSKTQKFNKVTQRQEMSENFYKLAAIYYDVALHTLVNMNWMPVTLSNAAFSCELFLKALLYGFGIDFEKTHGLKDLFEKLPQNEQAYIAENIAIENRDKEFFLCLNEQNNAFMEYRYMCEAKAITGNPIFLLKFAHILKFVYQSLVKENSKSDKSEESSDTADQGGR</sequence>
<dbReference type="Pfam" id="PF05168">
    <property type="entry name" value="HEPN"/>
    <property type="match status" value="1"/>
</dbReference>
<dbReference type="AlphaFoldDB" id="A0A926ER11"/>
<protein>
    <submittedName>
        <fullName evidence="2">HEPN domain-containing protein</fullName>
    </submittedName>
</protein>
<proteinExistence type="predicted"/>
<dbReference type="InterPro" id="IPR007842">
    <property type="entry name" value="HEPN_dom"/>
</dbReference>
<dbReference type="Gene3D" id="1.20.120.330">
    <property type="entry name" value="Nucleotidyltransferases domain 2"/>
    <property type="match status" value="1"/>
</dbReference>
<dbReference type="Proteomes" id="UP000623678">
    <property type="component" value="Unassembled WGS sequence"/>
</dbReference>
<evidence type="ECO:0000313" key="2">
    <source>
        <dbReference type="EMBL" id="MBC8585067.1"/>
    </source>
</evidence>
<evidence type="ECO:0000313" key="3">
    <source>
        <dbReference type="Proteomes" id="UP000623678"/>
    </source>
</evidence>
<gene>
    <name evidence="2" type="ORF">H8705_05670</name>
</gene>
<dbReference type="EMBL" id="JACRTD010000003">
    <property type="protein sequence ID" value="MBC8585067.1"/>
    <property type="molecule type" value="Genomic_DNA"/>
</dbReference>
<keyword evidence="3" id="KW-1185">Reference proteome</keyword>
<accession>A0A926ER11</accession>
<organism evidence="2 3">
    <name type="scientific">Youxingia wuxianensis</name>
    <dbReference type="NCBI Taxonomy" id="2763678"/>
    <lineage>
        <taxon>Bacteria</taxon>
        <taxon>Bacillati</taxon>
        <taxon>Bacillota</taxon>
        <taxon>Clostridia</taxon>
        <taxon>Eubacteriales</taxon>
        <taxon>Oscillospiraceae</taxon>
        <taxon>Youxingia</taxon>
    </lineage>
</organism>
<feature type="domain" description="HEPN" evidence="1">
    <location>
        <begin position="47"/>
        <end position="128"/>
    </location>
</feature>
<evidence type="ECO:0000259" key="1">
    <source>
        <dbReference type="Pfam" id="PF05168"/>
    </source>
</evidence>
<dbReference type="RefSeq" id="WP_262394846.1">
    <property type="nucleotide sequence ID" value="NZ_JACRTD010000003.1"/>
</dbReference>
<comment type="caution">
    <text evidence="2">The sequence shown here is derived from an EMBL/GenBank/DDBJ whole genome shotgun (WGS) entry which is preliminary data.</text>
</comment>
<reference evidence="2" key="1">
    <citation type="submission" date="2020-08" db="EMBL/GenBank/DDBJ databases">
        <title>Genome public.</title>
        <authorList>
            <person name="Liu C."/>
            <person name="Sun Q."/>
        </authorList>
    </citation>
    <scope>NUCLEOTIDE SEQUENCE</scope>
    <source>
        <strain evidence="2">NSJ-64</strain>
    </source>
</reference>
<name>A0A926ER11_9FIRM</name>
<dbReference type="SUPFAM" id="SSF81593">
    <property type="entry name" value="Nucleotidyltransferase substrate binding subunit/domain"/>
    <property type="match status" value="1"/>
</dbReference>